<dbReference type="PANTHER" id="PTHR35121">
    <property type="entry name" value="HOMEODOMAIN PROTEIN 8, PUTATIVE-RELATED"/>
    <property type="match status" value="1"/>
</dbReference>
<gene>
    <name evidence="1" type="ORF">CKAN_02021200</name>
</gene>
<dbReference type="Proteomes" id="UP000283530">
    <property type="component" value="Unassembled WGS sequence"/>
</dbReference>
<protein>
    <submittedName>
        <fullName evidence="1">Uncharacterized protein</fullName>
    </submittedName>
</protein>
<proteinExistence type="predicted"/>
<evidence type="ECO:0000313" key="1">
    <source>
        <dbReference type="EMBL" id="RWR91074.1"/>
    </source>
</evidence>
<reference evidence="1 2" key="1">
    <citation type="journal article" date="2019" name="Nat. Plants">
        <title>Stout camphor tree genome fills gaps in understanding of flowering plant genome evolution.</title>
        <authorList>
            <person name="Chaw S.M."/>
            <person name="Liu Y.C."/>
            <person name="Wu Y.W."/>
            <person name="Wang H.Y."/>
            <person name="Lin C.I."/>
            <person name="Wu C.S."/>
            <person name="Ke H.M."/>
            <person name="Chang L.Y."/>
            <person name="Hsu C.Y."/>
            <person name="Yang H.T."/>
            <person name="Sudianto E."/>
            <person name="Hsu M.H."/>
            <person name="Wu K.P."/>
            <person name="Wang L.N."/>
            <person name="Leebens-Mack J.H."/>
            <person name="Tsai I.J."/>
        </authorList>
    </citation>
    <scope>NUCLEOTIDE SEQUENCE [LARGE SCALE GENOMIC DNA]</scope>
    <source>
        <strain evidence="2">cv. Chaw 1501</strain>
        <tissue evidence="1">Young leaves</tissue>
    </source>
</reference>
<comment type="caution">
    <text evidence="1">The sequence shown here is derived from an EMBL/GenBank/DDBJ whole genome shotgun (WGS) entry which is preliminary data.</text>
</comment>
<organism evidence="1 2">
    <name type="scientific">Cinnamomum micranthum f. kanehirae</name>
    <dbReference type="NCBI Taxonomy" id="337451"/>
    <lineage>
        <taxon>Eukaryota</taxon>
        <taxon>Viridiplantae</taxon>
        <taxon>Streptophyta</taxon>
        <taxon>Embryophyta</taxon>
        <taxon>Tracheophyta</taxon>
        <taxon>Spermatophyta</taxon>
        <taxon>Magnoliopsida</taxon>
        <taxon>Magnoliidae</taxon>
        <taxon>Laurales</taxon>
        <taxon>Lauraceae</taxon>
        <taxon>Cinnamomum</taxon>
    </lineage>
</organism>
<dbReference type="OrthoDB" id="1696465at2759"/>
<sequence length="103" mass="11175">MGSEGLMRGVLEGCIVGGDMEIERRPYHRNCSCALHQKRSRGGCSKGSMTKIAYPIRRAWSESCLVMAASLHSSPSSSPANANATQVPLCKMESVVLECAWEE</sequence>
<keyword evidence="2" id="KW-1185">Reference proteome</keyword>
<dbReference type="PANTHER" id="PTHR35121:SF2">
    <property type="entry name" value="SWIM-TYPE DOMAIN-CONTAINING PROTEIN"/>
    <property type="match status" value="1"/>
</dbReference>
<dbReference type="AlphaFoldDB" id="A0A3S3MW63"/>
<name>A0A3S3MW63_9MAGN</name>
<evidence type="ECO:0000313" key="2">
    <source>
        <dbReference type="Proteomes" id="UP000283530"/>
    </source>
</evidence>
<accession>A0A3S3MW63</accession>
<dbReference type="EMBL" id="QPKB01000008">
    <property type="protein sequence ID" value="RWR91074.1"/>
    <property type="molecule type" value="Genomic_DNA"/>
</dbReference>